<organism evidence="1">
    <name type="scientific">bioreactor metagenome</name>
    <dbReference type="NCBI Taxonomy" id="1076179"/>
    <lineage>
        <taxon>unclassified sequences</taxon>
        <taxon>metagenomes</taxon>
        <taxon>ecological metagenomes</taxon>
    </lineage>
</organism>
<reference evidence="1" key="1">
    <citation type="submission" date="2019-08" db="EMBL/GenBank/DDBJ databases">
        <authorList>
            <person name="Kucharzyk K."/>
            <person name="Murdoch R.W."/>
            <person name="Higgins S."/>
            <person name="Loffler F."/>
        </authorList>
    </citation>
    <scope>NUCLEOTIDE SEQUENCE</scope>
</reference>
<dbReference type="AlphaFoldDB" id="A0A644YXC5"/>
<accession>A0A644YXC5</accession>
<gene>
    <name evidence="1" type="ORF">SDC9_79526</name>
</gene>
<sequence length="439" mass="50155">MHQALRHEIKRGKAVADDGLELAVKPRLHHLRKRVAIDFVRFANRHIAQNIVCVFNGRRMRSIRKRLEQFATICDAVRFVNHHAASGLLAQIRELFQHLCCGFIIERRLKRSVVKSVFGQDHLAVDRILRVEKMDVPRRNNGDSEPIAKRHNLAVDLKNTLLRRLALPNQKRVVSARLNLQKIIGSGEIFDALLPGAIQNRLIQLSCLTGRAKDQPFAIEGKQTKRNDRIIVKMIQMRIADDAIEVLHAGLRLGQDYDVVCCRALLLPSLLFGLIRAYRQLMQPQRTKLIQQFEKDLPRRSRVVCRPVMFQQNNAERFADGVQLMIDQIMHQIAREHQCIGILIGKFEIESLAVMANKAHVKLCIVRNQAAPFAECVKAFEHLSCVRCAGEHFRCNSGELRNVGWDHYAIVDKCLKTVNDCAVLQLDRTDLDNFALLGL</sequence>
<evidence type="ECO:0000313" key="1">
    <source>
        <dbReference type="EMBL" id="MPM32959.1"/>
    </source>
</evidence>
<protein>
    <submittedName>
        <fullName evidence="1">Uncharacterized protein</fullName>
    </submittedName>
</protein>
<proteinExistence type="predicted"/>
<name>A0A644YXC5_9ZZZZ</name>
<dbReference type="EMBL" id="VSSQ01006514">
    <property type="protein sequence ID" value="MPM32959.1"/>
    <property type="molecule type" value="Genomic_DNA"/>
</dbReference>
<comment type="caution">
    <text evidence="1">The sequence shown here is derived from an EMBL/GenBank/DDBJ whole genome shotgun (WGS) entry which is preliminary data.</text>
</comment>